<dbReference type="Proteomes" id="UP001416858">
    <property type="component" value="Unassembled WGS sequence"/>
</dbReference>
<dbReference type="PROSITE" id="PS00523">
    <property type="entry name" value="SULFATASE_1"/>
    <property type="match status" value="1"/>
</dbReference>
<gene>
    <name evidence="7" type="ORF">Rcae01_02966</name>
</gene>
<dbReference type="InterPro" id="IPR024607">
    <property type="entry name" value="Sulfatase_CS"/>
</dbReference>
<dbReference type="PROSITE" id="PS00149">
    <property type="entry name" value="SULFATASE_2"/>
    <property type="match status" value="1"/>
</dbReference>
<evidence type="ECO:0000256" key="4">
    <source>
        <dbReference type="ARBA" id="ARBA00022837"/>
    </source>
</evidence>
<dbReference type="Gene3D" id="3.30.1120.10">
    <property type="match status" value="1"/>
</dbReference>
<evidence type="ECO:0000256" key="2">
    <source>
        <dbReference type="ARBA" id="ARBA00022723"/>
    </source>
</evidence>
<evidence type="ECO:0000313" key="8">
    <source>
        <dbReference type="Proteomes" id="UP001416858"/>
    </source>
</evidence>
<dbReference type="PANTHER" id="PTHR42693">
    <property type="entry name" value="ARYLSULFATASE FAMILY MEMBER"/>
    <property type="match status" value="1"/>
</dbReference>
<dbReference type="PANTHER" id="PTHR42693:SF53">
    <property type="entry name" value="ENDO-4-O-SULFATASE"/>
    <property type="match status" value="1"/>
</dbReference>
<accession>A0ABP9VQT0</accession>
<keyword evidence="4" id="KW-0106">Calcium</keyword>
<sequence length="488" mass="53024">MVLCLMVVWNGTDASAIEPNSPTKPNIVFILCDDLGYGDVQCLNPEHGKIATPSVDKLAAEGMIFTDAHSGSSVCTPTRYGLMTGRYSWRTKLQNGVVQGFSPNLIAEDRPTVASFLKSQGYHTGIIGKWHLNFQYVDPDTGTELNKKTVKKGLAPVGSKIPDGPIHRGFDYFHGFHHARDMKCVIENDEVIELDEEINMLPRLTRKAVQYIDDRANDANESPFFLYVPFGSPHTPIVPTSQWQGRSGLGAYADFVMQTDAAVGEITSALQRNGLSDNTLVIFSSDNGCSKAADIPQLAKQGHLVSAGYRGSKADLWDGGHRVPFIVRWPGKVAAGSRCDQTICLTDLFATLSDLTGQSLPEGSAEDSVSFLPALSGEPIDSTRAGVIHHSISGHFGYRQGKWKLLLAKASGGWSSPTEKQAAKGSPIAQLYDMQNDPAEDTNLYETHPEVAERLLAQLEADVTRGRSTAGSESKNDVDTIKLWKSGK</sequence>
<comment type="caution">
    <text evidence="7">The sequence shown here is derived from an EMBL/GenBank/DDBJ whole genome shotgun (WGS) entry which is preliminary data.</text>
</comment>
<evidence type="ECO:0000313" key="7">
    <source>
        <dbReference type="EMBL" id="GAA5507510.1"/>
    </source>
</evidence>
<dbReference type="InterPro" id="IPR050738">
    <property type="entry name" value="Sulfatase"/>
</dbReference>
<protein>
    <submittedName>
        <fullName evidence="7">N-acetylgalactosamine-6-O-sulfatase</fullName>
    </submittedName>
</protein>
<evidence type="ECO:0000256" key="5">
    <source>
        <dbReference type="SAM" id="MobiDB-lite"/>
    </source>
</evidence>
<dbReference type="EMBL" id="BAABRO010000005">
    <property type="protein sequence ID" value="GAA5507510.1"/>
    <property type="molecule type" value="Genomic_DNA"/>
</dbReference>
<dbReference type="Gene3D" id="3.40.720.10">
    <property type="entry name" value="Alkaline Phosphatase, subunit A"/>
    <property type="match status" value="1"/>
</dbReference>
<evidence type="ECO:0000256" key="3">
    <source>
        <dbReference type="ARBA" id="ARBA00022801"/>
    </source>
</evidence>
<feature type="domain" description="Sulfatase N-terminal" evidence="6">
    <location>
        <begin position="25"/>
        <end position="357"/>
    </location>
</feature>
<dbReference type="Pfam" id="PF00884">
    <property type="entry name" value="Sulfatase"/>
    <property type="match status" value="1"/>
</dbReference>
<dbReference type="CDD" id="cd16143">
    <property type="entry name" value="ARS_like"/>
    <property type="match status" value="1"/>
</dbReference>
<evidence type="ECO:0000256" key="1">
    <source>
        <dbReference type="ARBA" id="ARBA00008779"/>
    </source>
</evidence>
<keyword evidence="3" id="KW-0378">Hydrolase</keyword>
<reference evidence="7 8" key="1">
    <citation type="submission" date="2024-02" db="EMBL/GenBank/DDBJ databases">
        <title>Rhodopirellula caenicola NBRC 110016.</title>
        <authorList>
            <person name="Ichikawa N."/>
            <person name="Katano-Makiyama Y."/>
            <person name="Hidaka K."/>
        </authorList>
    </citation>
    <scope>NUCLEOTIDE SEQUENCE [LARGE SCALE GENOMIC DNA]</scope>
    <source>
        <strain evidence="7 8">NBRC 110016</strain>
    </source>
</reference>
<dbReference type="SUPFAM" id="SSF53649">
    <property type="entry name" value="Alkaline phosphatase-like"/>
    <property type="match status" value="1"/>
</dbReference>
<name>A0ABP9VQT0_9BACT</name>
<dbReference type="InterPro" id="IPR000917">
    <property type="entry name" value="Sulfatase_N"/>
</dbReference>
<keyword evidence="2" id="KW-0479">Metal-binding</keyword>
<proteinExistence type="inferred from homology"/>
<dbReference type="InterPro" id="IPR017850">
    <property type="entry name" value="Alkaline_phosphatase_core_sf"/>
</dbReference>
<keyword evidence="8" id="KW-1185">Reference proteome</keyword>
<organism evidence="7 8">
    <name type="scientific">Novipirellula caenicola</name>
    <dbReference type="NCBI Taxonomy" id="1536901"/>
    <lineage>
        <taxon>Bacteria</taxon>
        <taxon>Pseudomonadati</taxon>
        <taxon>Planctomycetota</taxon>
        <taxon>Planctomycetia</taxon>
        <taxon>Pirellulales</taxon>
        <taxon>Pirellulaceae</taxon>
        <taxon>Novipirellula</taxon>
    </lineage>
</organism>
<feature type="region of interest" description="Disordered" evidence="5">
    <location>
        <begin position="463"/>
        <end position="488"/>
    </location>
</feature>
<comment type="similarity">
    <text evidence="1">Belongs to the sulfatase family.</text>
</comment>
<evidence type="ECO:0000259" key="6">
    <source>
        <dbReference type="Pfam" id="PF00884"/>
    </source>
</evidence>